<sequence>MGYIKPHKTPATCKQPKYPKVQGCAKERNVVKFAPLSNPRVDPVKNHTSKMVQVGVRGKRSDLADDRGKKTRSKSEWMDRYIIQTWVDRLVNRRQQKPTETWKGCIPYKGDKAGHLQQALQADDPSPNSVVVERGKDWEDLAAMVQSQNVEIGGEEQ</sequence>
<evidence type="ECO:0000256" key="1">
    <source>
        <dbReference type="SAM" id="MobiDB-lite"/>
    </source>
</evidence>
<protein>
    <submittedName>
        <fullName evidence="2">Uncharacterized protein</fullName>
    </submittedName>
</protein>
<name>A7EDW2_SCLS1</name>
<dbReference type="AlphaFoldDB" id="A7EDW2"/>
<proteinExistence type="predicted"/>
<dbReference type="HOGENOM" id="CLU_1678997_0_0_1"/>
<dbReference type="KEGG" id="ssl:SS1G_03502"/>
<feature type="compositionally biased region" description="Basic and acidic residues" evidence="1">
    <location>
        <begin position="59"/>
        <end position="71"/>
    </location>
</feature>
<dbReference type="EMBL" id="CH476624">
    <property type="protein sequence ID" value="EDO01028.1"/>
    <property type="molecule type" value="Genomic_DNA"/>
</dbReference>
<dbReference type="Proteomes" id="UP000001312">
    <property type="component" value="Unassembled WGS sequence"/>
</dbReference>
<keyword evidence="3" id="KW-1185">Reference proteome</keyword>
<organism evidence="2 3">
    <name type="scientific">Sclerotinia sclerotiorum (strain ATCC 18683 / 1980 / Ss-1)</name>
    <name type="common">White mold</name>
    <name type="synonym">Whetzelinia sclerotiorum</name>
    <dbReference type="NCBI Taxonomy" id="665079"/>
    <lineage>
        <taxon>Eukaryota</taxon>
        <taxon>Fungi</taxon>
        <taxon>Dikarya</taxon>
        <taxon>Ascomycota</taxon>
        <taxon>Pezizomycotina</taxon>
        <taxon>Leotiomycetes</taxon>
        <taxon>Helotiales</taxon>
        <taxon>Sclerotiniaceae</taxon>
        <taxon>Sclerotinia</taxon>
    </lineage>
</organism>
<evidence type="ECO:0000313" key="2">
    <source>
        <dbReference type="EMBL" id="EDO01028.1"/>
    </source>
</evidence>
<evidence type="ECO:0000313" key="3">
    <source>
        <dbReference type="Proteomes" id="UP000001312"/>
    </source>
</evidence>
<dbReference type="GeneID" id="5491716"/>
<dbReference type="RefSeq" id="XP_001595413.1">
    <property type="nucleotide sequence ID" value="XM_001595363.1"/>
</dbReference>
<feature type="region of interest" description="Disordered" evidence="1">
    <location>
        <begin position="36"/>
        <end position="71"/>
    </location>
</feature>
<reference evidence="3" key="1">
    <citation type="journal article" date="2011" name="PLoS Genet.">
        <title>Genomic analysis of the necrotrophic fungal pathogens Sclerotinia sclerotiorum and Botrytis cinerea.</title>
        <authorList>
            <person name="Amselem J."/>
            <person name="Cuomo C.A."/>
            <person name="van Kan J.A."/>
            <person name="Viaud M."/>
            <person name="Benito E.P."/>
            <person name="Couloux A."/>
            <person name="Coutinho P.M."/>
            <person name="de Vries R.P."/>
            <person name="Dyer P.S."/>
            <person name="Fillinger S."/>
            <person name="Fournier E."/>
            <person name="Gout L."/>
            <person name="Hahn M."/>
            <person name="Kohn L."/>
            <person name="Lapalu N."/>
            <person name="Plummer K.M."/>
            <person name="Pradier J.M."/>
            <person name="Quevillon E."/>
            <person name="Sharon A."/>
            <person name="Simon A."/>
            <person name="ten Have A."/>
            <person name="Tudzynski B."/>
            <person name="Tudzynski P."/>
            <person name="Wincker P."/>
            <person name="Andrew M."/>
            <person name="Anthouard V."/>
            <person name="Beever R.E."/>
            <person name="Beffa R."/>
            <person name="Benoit I."/>
            <person name="Bouzid O."/>
            <person name="Brault B."/>
            <person name="Chen Z."/>
            <person name="Choquer M."/>
            <person name="Collemare J."/>
            <person name="Cotton P."/>
            <person name="Danchin E.G."/>
            <person name="Da Silva C."/>
            <person name="Gautier A."/>
            <person name="Giraud C."/>
            <person name="Giraud T."/>
            <person name="Gonzalez C."/>
            <person name="Grossetete S."/>
            <person name="Guldener U."/>
            <person name="Henrissat B."/>
            <person name="Howlett B.J."/>
            <person name="Kodira C."/>
            <person name="Kretschmer M."/>
            <person name="Lappartient A."/>
            <person name="Leroch M."/>
            <person name="Levis C."/>
            <person name="Mauceli E."/>
            <person name="Neuveglise C."/>
            <person name="Oeser B."/>
            <person name="Pearson M."/>
            <person name="Poulain J."/>
            <person name="Poussereau N."/>
            <person name="Quesneville H."/>
            <person name="Rascle C."/>
            <person name="Schumacher J."/>
            <person name="Segurens B."/>
            <person name="Sexton A."/>
            <person name="Silva E."/>
            <person name="Sirven C."/>
            <person name="Soanes D.M."/>
            <person name="Talbot N.J."/>
            <person name="Templeton M."/>
            <person name="Yandava C."/>
            <person name="Yarden O."/>
            <person name="Zeng Q."/>
            <person name="Rollins J.A."/>
            <person name="Lebrun M.H."/>
            <person name="Dickman M."/>
        </authorList>
    </citation>
    <scope>NUCLEOTIDE SEQUENCE [LARGE SCALE GENOMIC DNA]</scope>
    <source>
        <strain evidence="3">ATCC 18683 / 1980 / Ss-1</strain>
    </source>
</reference>
<dbReference type="InParanoid" id="A7EDW2"/>
<accession>A7EDW2</accession>
<gene>
    <name evidence="2" type="ORF">SS1G_03502</name>
</gene>